<reference evidence="2 3" key="2">
    <citation type="journal article" date="2008" name="Nature">
        <title>The Phaeodactylum genome reveals the evolutionary history of diatom genomes.</title>
        <authorList>
            <person name="Bowler C."/>
            <person name="Allen A.E."/>
            <person name="Badger J.H."/>
            <person name="Grimwood J."/>
            <person name="Jabbari K."/>
            <person name="Kuo A."/>
            <person name="Maheswari U."/>
            <person name="Martens C."/>
            <person name="Maumus F."/>
            <person name="Otillar R.P."/>
            <person name="Rayko E."/>
            <person name="Salamov A."/>
            <person name="Vandepoele K."/>
            <person name="Beszteri B."/>
            <person name="Gruber A."/>
            <person name="Heijde M."/>
            <person name="Katinka M."/>
            <person name="Mock T."/>
            <person name="Valentin K."/>
            <person name="Verret F."/>
            <person name="Berges J.A."/>
            <person name="Brownlee C."/>
            <person name="Cadoret J.P."/>
            <person name="Chiovitti A."/>
            <person name="Choi C.J."/>
            <person name="Coesel S."/>
            <person name="De Martino A."/>
            <person name="Detter J.C."/>
            <person name="Durkin C."/>
            <person name="Falciatore A."/>
            <person name="Fournet J."/>
            <person name="Haruta M."/>
            <person name="Huysman M.J."/>
            <person name="Jenkins B.D."/>
            <person name="Jiroutova K."/>
            <person name="Jorgensen R.E."/>
            <person name="Joubert Y."/>
            <person name="Kaplan A."/>
            <person name="Kroger N."/>
            <person name="Kroth P.G."/>
            <person name="La Roche J."/>
            <person name="Lindquist E."/>
            <person name="Lommer M."/>
            <person name="Martin-Jezequel V."/>
            <person name="Lopez P.J."/>
            <person name="Lucas S."/>
            <person name="Mangogna M."/>
            <person name="McGinnis K."/>
            <person name="Medlin L.K."/>
            <person name="Montsant A."/>
            <person name="Oudot-Le Secq M.P."/>
            <person name="Napoli C."/>
            <person name="Obornik M."/>
            <person name="Parker M.S."/>
            <person name="Petit J.L."/>
            <person name="Porcel B.M."/>
            <person name="Poulsen N."/>
            <person name="Robison M."/>
            <person name="Rychlewski L."/>
            <person name="Rynearson T.A."/>
            <person name="Schmutz J."/>
            <person name="Shapiro H."/>
            <person name="Siaut M."/>
            <person name="Stanley M."/>
            <person name="Sussman M.R."/>
            <person name="Taylor A.R."/>
            <person name="Vardi A."/>
            <person name="von Dassow P."/>
            <person name="Vyverman W."/>
            <person name="Willis A."/>
            <person name="Wyrwicz L.S."/>
            <person name="Rokhsar D.S."/>
            <person name="Weissenbach J."/>
            <person name="Armbrust E.V."/>
            <person name="Green B.R."/>
            <person name="Van de Peer Y."/>
            <person name="Grigoriev I.V."/>
        </authorList>
    </citation>
    <scope>NUCLEOTIDE SEQUENCE [LARGE SCALE GENOMIC DNA]</scope>
    <source>
        <strain evidence="2 3">CCMP1335</strain>
    </source>
</reference>
<reference evidence="2 3" key="1">
    <citation type="journal article" date="2004" name="Science">
        <title>The genome of the diatom Thalassiosira pseudonana: ecology, evolution, and metabolism.</title>
        <authorList>
            <person name="Armbrust E.V."/>
            <person name="Berges J.A."/>
            <person name="Bowler C."/>
            <person name="Green B.R."/>
            <person name="Martinez D."/>
            <person name="Putnam N.H."/>
            <person name="Zhou S."/>
            <person name="Allen A.E."/>
            <person name="Apt K.E."/>
            <person name="Bechner M."/>
            <person name="Brzezinski M.A."/>
            <person name="Chaal B.K."/>
            <person name="Chiovitti A."/>
            <person name="Davis A.K."/>
            <person name="Demarest M.S."/>
            <person name="Detter J.C."/>
            <person name="Glavina T."/>
            <person name="Goodstein D."/>
            <person name="Hadi M.Z."/>
            <person name="Hellsten U."/>
            <person name="Hildebrand M."/>
            <person name="Jenkins B.D."/>
            <person name="Jurka J."/>
            <person name="Kapitonov V.V."/>
            <person name="Kroger N."/>
            <person name="Lau W.W."/>
            <person name="Lane T.W."/>
            <person name="Larimer F.W."/>
            <person name="Lippmeier J.C."/>
            <person name="Lucas S."/>
            <person name="Medina M."/>
            <person name="Montsant A."/>
            <person name="Obornik M."/>
            <person name="Parker M.S."/>
            <person name="Palenik B."/>
            <person name="Pazour G.J."/>
            <person name="Richardson P.M."/>
            <person name="Rynearson T.A."/>
            <person name="Saito M.A."/>
            <person name="Schwartz D.C."/>
            <person name="Thamatrakoln K."/>
            <person name="Valentin K."/>
            <person name="Vardi A."/>
            <person name="Wilkerson F.P."/>
            <person name="Rokhsar D.S."/>
        </authorList>
    </citation>
    <scope>NUCLEOTIDE SEQUENCE [LARGE SCALE GENOMIC DNA]</scope>
    <source>
        <strain evidence="2 3">CCMP1335</strain>
    </source>
</reference>
<accession>B8C0E0</accession>
<dbReference type="PaxDb" id="35128-Thaps4821"/>
<dbReference type="InParanoid" id="B8C0E0"/>
<sequence length="453" mass="48835">MIPLTPLLDASAENNPPATARVDPPELISNTSLDRNFVNASNTPRKSFGLLSCTVLATPTITFVVSLLLDGLRNFIVLGHIKLNPAYTVSSLDGLRRKTLSASHSGDEPSFLSRFSILTSSAPRLSLWPLIGFILPLPCPIDGKYECTVRMFKTMGVEAEESRERLIRDVDVWTPRLPNRTRAAPGALHSSIESPPQPTSSTEEQVLATPLSVRRSLGFPCGRNALPPLSLLHQLTMMLPLLLVAATLLVGSNGFIAPPSSRAAHLASRHISAPTSTTTSLNILPESIAAGGPDAARGYFFIWFFGGSGGGGVALRQIPQQYAKFRSLTEMKDDGPSAGGETVGLSPLCLYPRDLCQADLKKVLNNKLSVEKMVEVGPKPNYLSERGYLCYESFVAANKGCNPLTVRAVFDAMSTGDNVDPELAQSKLDLFRNDNSSDLSAFKNELLNTKLTG</sequence>
<dbReference type="GeneID" id="7451356"/>
<organism evidence="2 3">
    <name type="scientific">Thalassiosira pseudonana</name>
    <name type="common">Marine diatom</name>
    <name type="synonym">Cyclotella nana</name>
    <dbReference type="NCBI Taxonomy" id="35128"/>
    <lineage>
        <taxon>Eukaryota</taxon>
        <taxon>Sar</taxon>
        <taxon>Stramenopiles</taxon>
        <taxon>Ochrophyta</taxon>
        <taxon>Bacillariophyta</taxon>
        <taxon>Coscinodiscophyceae</taxon>
        <taxon>Thalassiosirophycidae</taxon>
        <taxon>Thalassiosirales</taxon>
        <taxon>Thalassiosiraceae</taxon>
        <taxon>Thalassiosira</taxon>
    </lineage>
</organism>
<feature type="region of interest" description="Disordered" evidence="1">
    <location>
        <begin position="181"/>
        <end position="207"/>
    </location>
</feature>
<dbReference type="KEGG" id="tps:THAPSDRAFT_4821"/>
<evidence type="ECO:0000256" key="1">
    <source>
        <dbReference type="SAM" id="MobiDB-lite"/>
    </source>
</evidence>
<dbReference type="Proteomes" id="UP000001449">
    <property type="component" value="Chromosome 4"/>
</dbReference>
<name>B8C0E0_THAPS</name>
<keyword evidence="3" id="KW-1185">Reference proteome</keyword>
<proteinExistence type="predicted"/>
<evidence type="ECO:0000313" key="2">
    <source>
        <dbReference type="EMBL" id="EED93047.1"/>
    </source>
</evidence>
<dbReference type="EMBL" id="CM000641">
    <property type="protein sequence ID" value="EED93047.1"/>
    <property type="molecule type" value="Genomic_DNA"/>
</dbReference>
<gene>
    <name evidence="2" type="ORF">THAPSDRAFT_4821</name>
</gene>
<dbReference type="eggNOG" id="ENOG502SVE1">
    <property type="taxonomic scope" value="Eukaryota"/>
</dbReference>
<protein>
    <submittedName>
        <fullName evidence="2">Uncharacterized protein</fullName>
    </submittedName>
</protein>
<evidence type="ECO:0000313" key="3">
    <source>
        <dbReference type="Proteomes" id="UP000001449"/>
    </source>
</evidence>
<feature type="compositionally biased region" description="Polar residues" evidence="1">
    <location>
        <begin position="191"/>
        <end position="204"/>
    </location>
</feature>
<dbReference type="RefSeq" id="XP_002289510.1">
    <property type="nucleotide sequence ID" value="XM_002289474.1"/>
</dbReference>
<dbReference type="HOGENOM" id="CLU_604843_0_0_1"/>
<dbReference type="AlphaFoldDB" id="B8C0E0"/>